<evidence type="ECO:0000256" key="1">
    <source>
        <dbReference type="ARBA" id="ARBA00022679"/>
    </source>
</evidence>
<organism evidence="4 5">
    <name type="scientific">Euzebyella marina</name>
    <dbReference type="NCBI Taxonomy" id="1761453"/>
    <lineage>
        <taxon>Bacteria</taxon>
        <taxon>Pseudomonadati</taxon>
        <taxon>Bacteroidota</taxon>
        <taxon>Flavobacteriia</taxon>
        <taxon>Flavobacteriales</taxon>
        <taxon>Flavobacteriaceae</taxon>
        <taxon>Euzebyella</taxon>
    </lineage>
</organism>
<keyword evidence="1 4" id="KW-0808">Transferase</keyword>
<keyword evidence="5" id="KW-1185">Reference proteome</keyword>
<evidence type="ECO:0000259" key="3">
    <source>
        <dbReference type="PROSITE" id="PS51186"/>
    </source>
</evidence>
<dbReference type="OrthoDB" id="1450704at2"/>
<dbReference type="EMBL" id="CP032050">
    <property type="protein sequence ID" value="AYN66971.1"/>
    <property type="molecule type" value="Genomic_DNA"/>
</dbReference>
<name>A0A3G2L433_9FLAO</name>
<dbReference type="KEGG" id="emar:D1013_06075"/>
<protein>
    <submittedName>
        <fullName evidence="4">GNAT family N-acetyltransferase</fullName>
    </submittedName>
</protein>
<accession>A0A3G2L433</accession>
<sequence>MNSYKVRTARIEDLETLLNFEQEIVKAERPFDPTIQKGDISYYDIRELILSPDAEVVVVEYNGNVVASGHARIREARHYLDHETYSYLGFMYTDPNHRGQGLNAKIVDALQAWTTKKGIKEIRLTVYNDNEAAVRAYEKKGFKKHIIEMRLTE</sequence>
<dbReference type="PANTHER" id="PTHR43877:SF2">
    <property type="entry name" value="AMINOALKYLPHOSPHONATE N-ACETYLTRANSFERASE-RELATED"/>
    <property type="match status" value="1"/>
</dbReference>
<dbReference type="SUPFAM" id="SSF55729">
    <property type="entry name" value="Acyl-CoA N-acyltransferases (Nat)"/>
    <property type="match status" value="1"/>
</dbReference>
<feature type="domain" description="N-acetyltransferase" evidence="3">
    <location>
        <begin position="4"/>
        <end position="153"/>
    </location>
</feature>
<dbReference type="Proteomes" id="UP000276309">
    <property type="component" value="Chromosome"/>
</dbReference>
<dbReference type="PANTHER" id="PTHR43877">
    <property type="entry name" value="AMINOALKYLPHOSPHONATE N-ACETYLTRANSFERASE-RELATED-RELATED"/>
    <property type="match status" value="1"/>
</dbReference>
<dbReference type="Pfam" id="PF00583">
    <property type="entry name" value="Acetyltransf_1"/>
    <property type="match status" value="1"/>
</dbReference>
<evidence type="ECO:0000313" key="5">
    <source>
        <dbReference type="Proteomes" id="UP000276309"/>
    </source>
</evidence>
<evidence type="ECO:0000313" key="4">
    <source>
        <dbReference type="EMBL" id="AYN66971.1"/>
    </source>
</evidence>
<dbReference type="InterPro" id="IPR050832">
    <property type="entry name" value="Bact_Acetyltransf"/>
</dbReference>
<proteinExistence type="predicted"/>
<dbReference type="AlphaFoldDB" id="A0A3G2L433"/>
<gene>
    <name evidence="4" type="ORF">D1013_06075</name>
</gene>
<reference evidence="4 5" key="1">
    <citation type="submission" date="2018-08" db="EMBL/GenBank/DDBJ databases">
        <title>The reduced genetic potential of extracellular carbohydrate catabolism in Euzebyella marina RN62, a Flavobacteriia bacterium isolated from the hadal water.</title>
        <authorList>
            <person name="Xue C."/>
        </authorList>
    </citation>
    <scope>NUCLEOTIDE SEQUENCE [LARGE SCALE GENOMIC DNA]</scope>
    <source>
        <strain evidence="4 5">RN62</strain>
    </source>
</reference>
<evidence type="ECO:0000256" key="2">
    <source>
        <dbReference type="ARBA" id="ARBA00023315"/>
    </source>
</evidence>
<dbReference type="RefSeq" id="WP_121848021.1">
    <property type="nucleotide sequence ID" value="NZ_CP032050.1"/>
</dbReference>
<dbReference type="GO" id="GO:0016747">
    <property type="term" value="F:acyltransferase activity, transferring groups other than amino-acyl groups"/>
    <property type="evidence" value="ECO:0007669"/>
    <property type="project" value="InterPro"/>
</dbReference>
<dbReference type="Gene3D" id="3.40.630.30">
    <property type="match status" value="1"/>
</dbReference>
<dbReference type="InterPro" id="IPR016181">
    <property type="entry name" value="Acyl_CoA_acyltransferase"/>
</dbReference>
<dbReference type="InterPro" id="IPR000182">
    <property type="entry name" value="GNAT_dom"/>
</dbReference>
<dbReference type="CDD" id="cd04301">
    <property type="entry name" value="NAT_SF"/>
    <property type="match status" value="1"/>
</dbReference>
<dbReference type="PROSITE" id="PS51186">
    <property type="entry name" value="GNAT"/>
    <property type="match status" value="1"/>
</dbReference>
<keyword evidence="2" id="KW-0012">Acyltransferase</keyword>